<evidence type="ECO:0000313" key="2">
    <source>
        <dbReference type="EnsemblPlants" id="PAC:32925536.CDS.1"/>
    </source>
</evidence>
<dbReference type="OMA" id="MVCAMGT"/>
<evidence type="ECO:0000313" key="3">
    <source>
        <dbReference type="Proteomes" id="UP000006727"/>
    </source>
</evidence>
<proteinExistence type="predicted"/>
<sequence>MSASADKRSMRLLMVCAMGTLAGILMASADRKASKVANGPITVEERLKQLDHKSS</sequence>
<dbReference type="Proteomes" id="UP000006727">
    <property type="component" value="Chromosome 7"/>
</dbReference>
<protein>
    <submittedName>
        <fullName evidence="1 2">Uncharacterized protein</fullName>
    </submittedName>
</protein>
<dbReference type="PaxDb" id="3218-PP1S130_297V6.1"/>
<dbReference type="AlphaFoldDB" id="A0A2K1K9M3"/>
<gene>
    <name evidence="1" type="ORF">PHYPA_009671</name>
</gene>
<reference evidence="1 3" key="1">
    <citation type="journal article" date="2008" name="Science">
        <title>The Physcomitrella genome reveals evolutionary insights into the conquest of land by plants.</title>
        <authorList>
            <person name="Rensing S."/>
            <person name="Lang D."/>
            <person name="Zimmer A."/>
            <person name="Terry A."/>
            <person name="Salamov A."/>
            <person name="Shapiro H."/>
            <person name="Nishiyama T."/>
            <person name="Perroud P.-F."/>
            <person name="Lindquist E."/>
            <person name="Kamisugi Y."/>
            <person name="Tanahashi T."/>
            <person name="Sakakibara K."/>
            <person name="Fujita T."/>
            <person name="Oishi K."/>
            <person name="Shin-I T."/>
            <person name="Kuroki Y."/>
            <person name="Toyoda A."/>
            <person name="Suzuki Y."/>
            <person name="Hashimoto A."/>
            <person name="Yamaguchi K."/>
            <person name="Sugano A."/>
            <person name="Kohara Y."/>
            <person name="Fujiyama A."/>
            <person name="Anterola A."/>
            <person name="Aoki S."/>
            <person name="Ashton N."/>
            <person name="Barbazuk W.B."/>
            <person name="Barker E."/>
            <person name="Bennetzen J."/>
            <person name="Bezanilla M."/>
            <person name="Blankenship R."/>
            <person name="Cho S.H."/>
            <person name="Dutcher S."/>
            <person name="Estelle M."/>
            <person name="Fawcett J.A."/>
            <person name="Gundlach H."/>
            <person name="Hanada K."/>
            <person name="Heyl A."/>
            <person name="Hicks K.A."/>
            <person name="Hugh J."/>
            <person name="Lohr M."/>
            <person name="Mayer K."/>
            <person name="Melkozernov A."/>
            <person name="Murata T."/>
            <person name="Nelson D."/>
            <person name="Pils B."/>
            <person name="Prigge M."/>
            <person name="Reiss B."/>
            <person name="Renner T."/>
            <person name="Rombauts S."/>
            <person name="Rushton P."/>
            <person name="Sanderfoot A."/>
            <person name="Schween G."/>
            <person name="Shiu S.-H."/>
            <person name="Stueber K."/>
            <person name="Theodoulou F.L."/>
            <person name="Tu H."/>
            <person name="Van de Peer Y."/>
            <person name="Verrier P.J."/>
            <person name="Waters E."/>
            <person name="Wood A."/>
            <person name="Yang L."/>
            <person name="Cove D."/>
            <person name="Cuming A."/>
            <person name="Hasebe M."/>
            <person name="Lucas S."/>
            <person name="Mishler D.B."/>
            <person name="Reski R."/>
            <person name="Grigoriev I."/>
            <person name="Quatrano R.S."/>
            <person name="Boore J.L."/>
        </authorList>
    </citation>
    <scope>NUCLEOTIDE SEQUENCE [LARGE SCALE GENOMIC DNA]</scope>
    <source>
        <strain evidence="2 3">cv. Gransden 2004</strain>
    </source>
</reference>
<dbReference type="InParanoid" id="A0A2K1K9M3"/>
<dbReference type="EnsemblPlants" id="Pp3c7_30V3.1">
    <property type="protein sequence ID" value="PAC:32925536.CDS.1"/>
    <property type="gene ID" value="Pp3c7_30"/>
</dbReference>
<reference evidence="2" key="3">
    <citation type="submission" date="2020-12" db="UniProtKB">
        <authorList>
            <consortium name="EnsemblPlants"/>
        </authorList>
    </citation>
    <scope>IDENTIFICATION</scope>
</reference>
<accession>A0A2K1K9M3</accession>
<name>A0A2K1K9M3_PHYPA</name>
<organism evidence="1">
    <name type="scientific">Physcomitrium patens</name>
    <name type="common">Spreading-leaved earth moss</name>
    <name type="synonym">Physcomitrella patens</name>
    <dbReference type="NCBI Taxonomy" id="3218"/>
    <lineage>
        <taxon>Eukaryota</taxon>
        <taxon>Viridiplantae</taxon>
        <taxon>Streptophyta</taxon>
        <taxon>Embryophyta</taxon>
        <taxon>Bryophyta</taxon>
        <taxon>Bryophytina</taxon>
        <taxon>Bryopsida</taxon>
        <taxon>Funariidae</taxon>
        <taxon>Funariales</taxon>
        <taxon>Funariaceae</taxon>
        <taxon>Physcomitrium</taxon>
    </lineage>
</organism>
<reference evidence="1 3" key="2">
    <citation type="journal article" date="2018" name="Plant J.">
        <title>The Physcomitrella patens chromosome-scale assembly reveals moss genome structure and evolution.</title>
        <authorList>
            <person name="Lang D."/>
            <person name="Ullrich K.K."/>
            <person name="Murat F."/>
            <person name="Fuchs J."/>
            <person name="Jenkins J."/>
            <person name="Haas F.B."/>
            <person name="Piednoel M."/>
            <person name="Gundlach H."/>
            <person name="Van Bel M."/>
            <person name="Meyberg R."/>
            <person name="Vives C."/>
            <person name="Morata J."/>
            <person name="Symeonidi A."/>
            <person name="Hiss M."/>
            <person name="Muchero W."/>
            <person name="Kamisugi Y."/>
            <person name="Saleh O."/>
            <person name="Blanc G."/>
            <person name="Decker E.L."/>
            <person name="van Gessel N."/>
            <person name="Grimwood J."/>
            <person name="Hayes R.D."/>
            <person name="Graham S.W."/>
            <person name="Gunter L.E."/>
            <person name="McDaniel S.F."/>
            <person name="Hoernstein S.N.W."/>
            <person name="Larsson A."/>
            <person name="Li F.W."/>
            <person name="Perroud P.F."/>
            <person name="Phillips J."/>
            <person name="Ranjan P."/>
            <person name="Rokshar D.S."/>
            <person name="Rothfels C.J."/>
            <person name="Schneider L."/>
            <person name="Shu S."/>
            <person name="Stevenson D.W."/>
            <person name="Thummler F."/>
            <person name="Tillich M."/>
            <person name="Villarreal Aguilar J.C."/>
            <person name="Widiez T."/>
            <person name="Wong G.K."/>
            <person name="Wymore A."/>
            <person name="Zhang Y."/>
            <person name="Zimmer A.D."/>
            <person name="Quatrano R.S."/>
            <person name="Mayer K.F.X."/>
            <person name="Goodstein D."/>
            <person name="Casacuberta J.M."/>
            <person name="Vandepoele K."/>
            <person name="Reski R."/>
            <person name="Cuming A.C."/>
            <person name="Tuskan G.A."/>
            <person name="Maumus F."/>
            <person name="Salse J."/>
            <person name="Schmutz J."/>
            <person name="Rensing S.A."/>
        </authorList>
    </citation>
    <scope>NUCLEOTIDE SEQUENCE [LARGE SCALE GENOMIC DNA]</scope>
    <source>
        <strain evidence="2 3">cv. Gransden 2004</strain>
    </source>
</reference>
<keyword evidence="3" id="KW-1185">Reference proteome</keyword>
<dbReference type="EMBL" id="ABEU02000007">
    <property type="protein sequence ID" value="PNR50485.1"/>
    <property type="molecule type" value="Genomic_DNA"/>
</dbReference>
<evidence type="ECO:0000313" key="1">
    <source>
        <dbReference type="EMBL" id="PNR50485.1"/>
    </source>
</evidence>
<dbReference type="Gramene" id="Pp3c7_30V3.1">
    <property type="protein sequence ID" value="PAC:32925536.CDS.1"/>
    <property type="gene ID" value="Pp3c7_30"/>
</dbReference>